<dbReference type="InterPro" id="IPR005467">
    <property type="entry name" value="His_kinase_dom"/>
</dbReference>
<comment type="caution">
    <text evidence="8">The sequence shown here is derived from an EMBL/GenBank/DDBJ whole genome shotgun (WGS) entry which is preliminary data.</text>
</comment>
<dbReference type="SMART" id="SM00387">
    <property type="entry name" value="HATPase_c"/>
    <property type="match status" value="1"/>
</dbReference>
<evidence type="ECO:0000256" key="2">
    <source>
        <dbReference type="ARBA" id="ARBA00022679"/>
    </source>
</evidence>
<keyword evidence="1" id="KW-0597">Phosphoprotein</keyword>
<evidence type="ECO:0000256" key="3">
    <source>
        <dbReference type="ARBA" id="ARBA00022741"/>
    </source>
</evidence>
<evidence type="ECO:0000256" key="1">
    <source>
        <dbReference type="ARBA" id="ARBA00022553"/>
    </source>
</evidence>
<dbReference type="EMBL" id="JXQQ01000008">
    <property type="protein sequence ID" value="KIQ35695.1"/>
    <property type="molecule type" value="Genomic_DNA"/>
</dbReference>
<dbReference type="SUPFAM" id="SSF55874">
    <property type="entry name" value="ATPase domain of HSP90 chaperone/DNA topoisomerase II/histidine kinase"/>
    <property type="match status" value="2"/>
</dbReference>
<proteinExistence type="predicted"/>
<dbReference type="PROSITE" id="PS50109">
    <property type="entry name" value="HIS_KIN"/>
    <property type="match status" value="1"/>
</dbReference>
<sequence>MAKLRPRARIIRTIGDQLISGPEAAVIELVKNAYDADSPYVSIEITPRNPPSSLGEIVVIDEGHGMTPEVVANRWFEPATDDKLKRSESPKGRKMLGAKGIGRFAASRLGSKTTLTAVSFDAEERLVETSVVVNWEDFLADTYLDLIEIPVETRNIPGDSGISTGVVLKISDLRDEWTKKRVESLIRELRRVASPSQEKLSSFEIRLNLSGFTKSSSGFDGVEILAELNNDAISPQHENEDPTVIRPFRVAEHADYQLVGMFTEEGRFEGTFKISRGDSVEQSIDVAAPPLNSDEESCGAIFVELNVYDREADAVADLFRRMGLNFEEIGIRAARRILNDSSGIAMFREGFRIRPYGDPENDWLELERQRVQNPSRKLGLSQVSGRVTIDSENRSKLIERSSREGLEHNGAFARLKRILQGVLLHVEERRIAFREKAGLSRRVVADLDATKELAALPAINKAIEKTPEAHRAPLRRAAEKDSAALSASLEEIDAFQKILQSRAALGLVVAQVIHEGRRILNPMTNAARHLNEDSNILLSTDAAGILAREQLPRQLLVILDGVKQMSRLIKRLDPLGGKKRGAPRSFNLKEPIEAAILLFGDAISSGNIKIKTEEIPSLSAFGFPEDLQAAVMNIFENAIHWLDTVEQQDKYIAISADQSDDNVHIYIANNGPPIEDNYATRLFQVGFSLRSEGTGLGLAIAREACRASKGDLRFMADTADTTFIIDFPQKQPKGKND</sequence>
<protein>
    <recommendedName>
        <fullName evidence="7">Histidine kinase domain-containing protein</fullName>
    </recommendedName>
</protein>
<feature type="domain" description="Histidine kinase" evidence="7">
    <location>
        <begin position="511"/>
        <end position="731"/>
    </location>
</feature>
<evidence type="ECO:0000259" key="7">
    <source>
        <dbReference type="PROSITE" id="PS50109"/>
    </source>
</evidence>
<reference evidence="8" key="1">
    <citation type="submission" date="2014-12" db="EMBL/GenBank/DDBJ databases">
        <title>16Stimator: statistical estimation of ribosomal gene copy numbers from draft genome assemblies.</title>
        <authorList>
            <person name="Perisin M.A."/>
            <person name="Vetter M."/>
            <person name="Gilbert J.A."/>
            <person name="Bergelson J."/>
        </authorList>
    </citation>
    <scope>NUCLEOTIDE SEQUENCE [LARGE SCALE GENOMIC DNA]</scope>
    <source>
        <strain evidence="8">MEDvA23</strain>
    </source>
</reference>
<accession>A0A0D0N2R4</accession>
<keyword evidence="5" id="KW-0067">ATP-binding</keyword>
<organism evidence="8">
    <name type="scientific">Variovorax paradoxus</name>
    <dbReference type="NCBI Taxonomy" id="34073"/>
    <lineage>
        <taxon>Bacteria</taxon>
        <taxon>Pseudomonadati</taxon>
        <taxon>Pseudomonadota</taxon>
        <taxon>Betaproteobacteria</taxon>
        <taxon>Burkholderiales</taxon>
        <taxon>Comamonadaceae</taxon>
        <taxon>Variovorax</taxon>
    </lineage>
</organism>
<dbReference type="InterPro" id="IPR036890">
    <property type="entry name" value="HATPase_C_sf"/>
</dbReference>
<evidence type="ECO:0000256" key="4">
    <source>
        <dbReference type="ARBA" id="ARBA00022777"/>
    </source>
</evidence>
<dbReference type="InterPro" id="IPR003594">
    <property type="entry name" value="HATPase_dom"/>
</dbReference>
<dbReference type="PANTHER" id="PTHR43065">
    <property type="entry name" value="SENSOR HISTIDINE KINASE"/>
    <property type="match status" value="1"/>
</dbReference>
<keyword evidence="4" id="KW-0418">Kinase</keyword>
<dbReference type="PANTHER" id="PTHR43065:SF10">
    <property type="entry name" value="PEROXIDE STRESS-ACTIVATED HISTIDINE KINASE MAK3"/>
    <property type="match status" value="1"/>
</dbReference>
<dbReference type="AlphaFoldDB" id="A0A0D0N2R4"/>
<keyword evidence="3" id="KW-0547">Nucleotide-binding</keyword>
<gene>
    <name evidence="8" type="ORF">RT97_02660</name>
</gene>
<evidence type="ECO:0000313" key="8">
    <source>
        <dbReference type="EMBL" id="KIQ35695.1"/>
    </source>
</evidence>
<evidence type="ECO:0000256" key="6">
    <source>
        <dbReference type="ARBA" id="ARBA00023012"/>
    </source>
</evidence>
<dbReference type="CDD" id="cd00075">
    <property type="entry name" value="HATPase"/>
    <property type="match status" value="1"/>
</dbReference>
<dbReference type="OrthoDB" id="224978at2"/>
<dbReference type="Pfam" id="PF02518">
    <property type="entry name" value="HATPase_c"/>
    <property type="match status" value="1"/>
</dbReference>
<evidence type="ECO:0000256" key="5">
    <source>
        <dbReference type="ARBA" id="ARBA00022840"/>
    </source>
</evidence>
<dbReference type="GO" id="GO:0016301">
    <property type="term" value="F:kinase activity"/>
    <property type="evidence" value="ECO:0007669"/>
    <property type="project" value="UniProtKB-KW"/>
</dbReference>
<name>A0A0D0N2R4_VARPD</name>
<keyword evidence="6" id="KW-0902">Two-component regulatory system</keyword>
<keyword evidence="2" id="KW-0808">Transferase</keyword>
<dbReference type="GO" id="GO:0000160">
    <property type="term" value="P:phosphorelay signal transduction system"/>
    <property type="evidence" value="ECO:0007669"/>
    <property type="project" value="UniProtKB-KW"/>
</dbReference>
<dbReference type="Pfam" id="PF13589">
    <property type="entry name" value="HATPase_c_3"/>
    <property type="match status" value="1"/>
</dbReference>
<dbReference type="Gene3D" id="3.30.565.10">
    <property type="entry name" value="Histidine kinase-like ATPase, C-terminal domain"/>
    <property type="match status" value="2"/>
</dbReference>
<dbReference type="GO" id="GO:0005524">
    <property type="term" value="F:ATP binding"/>
    <property type="evidence" value="ECO:0007669"/>
    <property type="project" value="UniProtKB-KW"/>
</dbReference>
<dbReference type="Proteomes" id="UP000032067">
    <property type="component" value="Unassembled WGS sequence"/>
</dbReference>
<dbReference type="RefSeq" id="WP_042577246.1">
    <property type="nucleotide sequence ID" value="NZ_JXQQ01000008.1"/>
</dbReference>